<evidence type="ECO:0000313" key="1">
    <source>
        <dbReference type="EMBL" id="CAK9310160.1"/>
    </source>
</evidence>
<organism evidence="1 2">
    <name type="scientific">Citrullus colocynthis</name>
    <name type="common">colocynth</name>
    <dbReference type="NCBI Taxonomy" id="252529"/>
    <lineage>
        <taxon>Eukaryota</taxon>
        <taxon>Viridiplantae</taxon>
        <taxon>Streptophyta</taxon>
        <taxon>Embryophyta</taxon>
        <taxon>Tracheophyta</taxon>
        <taxon>Spermatophyta</taxon>
        <taxon>Magnoliopsida</taxon>
        <taxon>eudicotyledons</taxon>
        <taxon>Gunneridae</taxon>
        <taxon>Pentapetalae</taxon>
        <taxon>rosids</taxon>
        <taxon>fabids</taxon>
        <taxon>Cucurbitales</taxon>
        <taxon>Cucurbitaceae</taxon>
        <taxon>Benincaseae</taxon>
        <taxon>Citrullus</taxon>
    </lineage>
</organism>
<proteinExistence type="predicted"/>
<accession>A0ABP0XTZ1</accession>
<feature type="non-terminal residue" evidence="1">
    <location>
        <position position="1"/>
    </location>
</feature>
<gene>
    <name evidence="1" type="ORF">CITCOLO1_LOCUS1773</name>
</gene>
<protein>
    <submittedName>
        <fullName evidence="1">Uncharacterized protein</fullName>
    </submittedName>
</protein>
<sequence length="69" mass="7597">TRGEELQPTWTGGGIGLRPVEAESGDVEVYECDRRRLKNGGRKNNGCMQSVVDVNCEEWKTKIVDGTDG</sequence>
<dbReference type="EMBL" id="OZ021735">
    <property type="protein sequence ID" value="CAK9310160.1"/>
    <property type="molecule type" value="Genomic_DNA"/>
</dbReference>
<name>A0ABP0XTZ1_9ROSI</name>
<evidence type="ECO:0000313" key="2">
    <source>
        <dbReference type="Proteomes" id="UP001642487"/>
    </source>
</evidence>
<keyword evidence="2" id="KW-1185">Reference proteome</keyword>
<reference evidence="1 2" key="1">
    <citation type="submission" date="2024-03" db="EMBL/GenBank/DDBJ databases">
        <authorList>
            <person name="Gkanogiannis A."/>
            <person name="Becerra Lopez-Lavalle L."/>
        </authorList>
    </citation>
    <scope>NUCLEOTIDE SEQUENCE [LARGE SCALE GENOMIC DNA]</scope>
</reference>
<dbReference type="Proteomes" id="UP001642487">
    <property type="component" value="Chromosome 1"/>
</dbReference>